<evidence type="ECO:0000256" key="2">
    <source>
        <dbReference type="ARBA" id="ARBA00022679"/>
    </source>
</evidence>
<dbReference type="InterPro" id="IPR002616">
    <property type="entry name" value="tRNA_ribo_trans-like"/>
</dbReference>
<feature type="binding site" evidence="4">
    <location>
        <position position="177"/>
    </location>
    <ligand>
        <name>substrate</name>
    </ligand>
</feature>
<evidence type="ECO:0000313" key="7">
    <source>
        <dbReference type="Proteomes" id="UP000176568"/>
    </source>
</evidence>
<keyword evidence="4" id="KW-0862">Zinc</keyword>
<dbReference type="GO" id="GO:0008616">
    <property type="term" value="P:tRNA queuosine(34) biosynthetic process"/>
    <property type="evidence" value="ECO:0007669"/>
    <property type="project" value="UniProtKB-UniRule"/>
</dbReference>
<comment type="similarity">
    <text evidence="4">Belongs to the queuine tRNA-ribosyltransferase family.</text>
</comment>
<accession>A0A1F4Y3H4</accession>
<dbReference type="Proteomes" id="UP000176568">
    <property type="component" value="Unassembled WGS sequence"/>
</dbReference>
<proteinExistence type="inferred from homology"/>
<evidence type="ECO:0000259" key="5">
    <source>
        <dbReference type="Pfam" id="PF01702"/>
    </source>
</evidence>
<keyword evidence="1 4" id="KW-0328">Glycosyltransferase</keyword>
<comment type="caution">
    <text evidence="6">The sequence shown here is derived from an EMBL/GenBank/DDBJ whole genome shotgun (WGS) entry which is preliminary data.</text>
</comment>
<feature type="binding site" evidence="4">
    <location>
        <begin position="91"/>
        <end position="95"/>
    </location>
    <ligand>
        <name>substrate</name>
    </ligand>
</feature>
<feature type="domain" description="tRNA-guanine(15) transglycosylase-like" evidence="5">
    <location>
        <begin position="134"/>
        <end position="403"/>
    </location>
</feature>
<dbReference type="HAMAP" id="MF_00168">
    <property type="entry name" value="Q_tRNA_Tgt"/>
    <property type="match status" value="1"/>
</dbReference>
<feature type="binding site" evidence="4">
    <location>
        <position position="339"/>
    </location>
    <ligand>
        <name>Zn(2+)</name>
        <dbReference type="ChEBI" id="CHEBI:29105"/>
    </ligand>
</feature>
<evidence type="ECO:0000256" key="3">
    <source>
        <dbReference type="ARBA" id="ARBA00022694"/>
    </source>
</evidence>
<feature type="region of interest" description="RNA binding" evidence="4">
    <location>
        <begin position="282"/>
        <end position="288"/>
    </location>
</feature>
<dbReference type="GO" id="GO:0046872">
    <property type="term" value="F:metal ion binding"/>
    <property type="evidence" value="ECO:0007669"/>
    <property type="project" value="UniProtKB-KW"/>
</dbReference>
<feature type="binding site" evidence="4">
    <location>
        <position position="251"/>
    </location>
    <ligand>
        <name>substrate</name>
    </ligand>
</feature>
<evidence type="ECO:0000256" key="4">
    <source>
        <dbReference type="HAMAP-Rule" id="MF_00168"/>
    </source>
</evidence>
<feature type="active site" description="Proton acceptor" evidence="4">
    <location>
        <position position="91"/>
    </location>
</feature>
<name>A0A1F4Y3H4_9BACT</name>
<dbReference type="InterPro" id="IPR004803">
    <property type="entry name" value="TGT"/>
</dbReference>
<keyword evidence="2 4" id="KW-0808">Transferase</keyword>
<dbReference type="EC" id="2.4.2.29" evidence="4"/>
<comment type="function">
    <text evidence="4">Catalyzes the base-exchange of a guanine (G) residue with the queuine precursor 7-aminomethyl-7-deazaguanine (PreQ1) at position 34 (anticodon wobble position) in tRNAs with GU(N) anticodons (tRNA-Asp, -Asn, -His and -Tyr). Catalysis occurs through a double-displacement mechanism. The nucleophile active site attacks the C1' of nucleotide 34 to detach the guanine base from the RNA, forming a covalent enzyme-RNA intermediate. The proton acceptor active site deprotonates the incoming PreQ1, allowing a nucleophilic attack on the C1' of the ribose to form the product. After dissociation, two additional enzymatic reactions on the tRNA convert PreQ1 to queuine (Q), resulting in the hypermodified nucleoside queuosine (7-(((4,5-cis-dihydroxy-2-cyclopenten-1-yl)amino)methyl)-7-deazaguanosine).</text>
</comment>
<reference evidence="6 7" key="1">
    <citation type="journal article" date="2016" name="Nat. Commun.">
        <title>Thousands of microbial genomes shed light on interconnected biogeochemical processes in an aquifer system.</title>
        <authorList>
            <person name="Anantharaman K."/>
            <person name="Brown C.T."/>
            <person name="Hug L.A."/>
            <person name="Sharon I."/>
            <person name="Castelle C.J."/>
            <person name="Probst A.J."/>
            <person name="Thomas B.C."/>
            <person name="Singh A."/>
            <person name="Wilkins M.J."/>
            <person name="Karaoz U."/>
            <person name="Brodie E.L."/>
            <person name="Williams K.H."/>
            <person name="Hubbard S.S."/>
            <person name="Banfield J.F."/>
        </authorList>
    </citation>
    <scope>NUCLEOTIDE SEQUENCE [LARGE SCALE GENOMIC DNA]</scope>
</reference>
<feature type="domain" description="tRNA-guanine(15) transglycosylase-like" evidence="5">
    <location>
        <begin position="14"/>
        <end position="121"/>
    </location>
</feature>
<dbReference type="GO" id="GO:0008479">
    <property type="term" value="F:tRNA-guanosine(34) queuine transglycosylase activity"/>
    <property type="evidence" value="ECO:0007669"/>
    <property type="project" value="UniProtKB-UniRule"/>
</dbReference>
<keyword evidence="4" id="KW-0479">Metal-binding</keyword>
<feature type="binding site" evidence="4">
    <location>
        <position position="224"/>
    </location>
    <ligand>
        <name>substrate</name>
    </ligand>
</feature>
<dbReference type="Gene3D" id="3.20.20.105">
    <property type="entry name" value="Queuine tRNA-ribosyltransferase-like"/>
    <property type="match status" value="1"/>
</dbReference>
<dbReference type="GO" id="GO:0005829">
    <property type="term" value="C:cytosol"/>
    <property type="evidence" value="ECO:0007669"/>
    <property type="project" value="TreeGrafter"/>
</dbReference>
<evidence type="ECO:0000313" key="6">
    <source>
        <dbReference type="EMBL" id="OGC88471.1"/>
    </source>
</evidence>
<dbReference type="NCBIfam" id="TIGR00430">
    <property type="entry name" value="Q_tRNA_tgt"/>
    <property type="match status" value="1"/>
</dbReference>
<comment type="pathway">
    <text evidence="4">tRNA modification; tRNA-queuosine biosynthesis.</text>
</comment>
<feature type="binding site" evidence="4">
    <location>
        <position position="370"/>
    </location>
    <ligand>
        <name>Zn(2+)</name>
        <dbReference type="ChEBI" id="CHEBI:29105"/>
    </ligand>
</feature>
<dbReference type="AlphaFoldDB" id="A0A1F4Y3H4"/>
<dbReference type="Pfam" id="PF01702">
    <property type="entry name" value="TGT"/>
    <property type="match status" value="2"/>
</dbReference>
<feature type="active site" description="Nucleophile" evidence="4">
    <location>
        <position position="301"/>
    </location>
</feature>
<keyword evidence="4" id="KW-0671">Queuosine biosynthesis</keyword>
<protein>
    <recommendedName>
        <fullName evidence="4">Queuine tRNA-ribosyltransferase</fullName>
        <ecNumber evidence="4">2.4.2.29</ecNumber>
    </recommendedName>
    <alternativeName>
        <fullName evidence="4">Guanine insertion enzyme</fullName>
    </alternativeName>
    <alternativeName>
        <fullName evidence="4">tRNA-guanine transglycosylase</fullName>
    </alternativeName>
</protein>
<evidence type="ECO:0000256" key="1">
    <source>
        <dbReference type="ARBA" id="ARBA00022676"/>
    </source>
</evidence>
<dbReference type="EMBL" id="MEXB01000008">
    <property type="protein sequence ID" value="OGC88471.1"/>
    <property type="molecule type" value="Genomic_DNA"/>
</dbReference>
<dbReference type="STRING" id="1797247.A2419_01880"/>
<feature type="region of interest" description="RNA binding; important for wobble base 34 recognition" evidence="4">
    <location>
        <begin position="306"/>
        <end position="310"/>
    </location>
</feature>
<feature type="binding site" evidence="4">
    <location>
        <position position="344"/>
    </location>
    <ligand>
        <name>Zn(2+)</name>
        <dbReference type="ChEBI" id="CHEBI:29105"/>
    </ligand>
</feature>
<feature type="binding site" evidence="4">
    <location>
        <position position="341"/>
    </location>
    <ligand>
        <name>Zn(2+)</name>
        <dbReference type="ChEBI" id="CHEBI:29105"/>
    </ligand>
</feature>
<gene>
    <name evidence="4" type="primary">tgt</name>
    <name evidence="6" type="ORF">A2419_01880</name>
</gene>
<comment type="cofactor">
    <cofactor evidence="4">
        <name>Zn(2+)</name>
        <dbReference type="ChEBI" id="CHEBI:29105"/>
    </cofactor>
    <text evidence="4">Binds 1 zinc ion per subunit.</text>
</comment>
<dbReference type="InterPro" id="IPR036511">
    <property type="entry name" value="TGT-like_sf"/>
</dbReference>
<keyword evidence="3 4" id="KW-0819">tRNA processing</keyword>
<dbReference type="PANTHER" id="PTHR46499:SF1">
    <property type="entry name" value="QUEUINE TRNA-RIBOSYLTRANSFERASE"/>
    <property type="match status" value="1"/>
</dbReference>
<comment type="catalytic activity">
    <reaction evidence="4">
        <text>7-aminomethyl-7-carbaguanine + guanosine(34) in tRNA = 7-aminomethyl-7-carbaguanosine(34) in tRNA + guanine</text>
        <dbReference type="Rhea" id="RHEA:24104"/>
        <dbReference type="Rhea" id="RHEA-COMP:10341"/>
        <dbReference type="Rhea" id="RHEA-COMP:10342"/>
        <dbReference type="ChEBI" id="CHEBI:16235"/>
        <dbReference type="ChEBI" id="CHEBI:58703"/>
        <dbReference type="ChEBI" id="CHEBI:74269"/>
        <dbReference type="ChEBI" id="CHEBI:82833"/>
        <dbReference type="EC" id="2.4.2.29"/>
    </reaction>
</comment>
<comment type="subunit">
    <text evidence="4">Homodimer. Within each dimer, one monomer is responsible for RNA recognition and catalysis, while the other monomer binds to the replacement base PreQ1.</text>
</comment>
<dbReference type="PANTHER" id="PTHR46499">
    <property type="entry name" value="QUEUINE TRNA-RIBOSYLTRANSFERASE"/>
    <property type="match status" value="1"/>
</dbReference>
<dbReference type="UniPathway" id="UPA00392"/>
<dbReference type="InterPro" id="IPR050076">
    <property type="entry name" value="ArchSynthase1/Queuine_TRR"/>
</dbReference>
<sequence>MRPVHLTIEAKHSSARAGVLHTPHGDILTPAFVPVATKADIKGIESAKFPALGVQTLIANTYHLYLSGLEAVEKGGGVAKFMNWNGPTMTDSGGFQVFSLGSGFGKKVSKFSGEVSPEEAVSVFDEDLATAHGKLAIIDDEGVSFTSHLDGSLHRFTPERSVEIQHRLGADIFFAFDQCTAPTDTYEFQKDAMERTHAWAKRSLSAHRQNFDANTKQGIYGIGQGGQFDDLRRESARTIGDMGFDGFGLGGSFSRKYGDHSLQSALAMLTELPEGMPVHGLGVGEPEDILLGAEHGVDTFDCVTPTRNGRNGGLYTKKGKIQIPNAEHQYDYSPIDEGCECPTCQNHTRAYVHHLFRTREILGPILASMHNVYFLTKLCSDIRESILNGQFEQFKEGFLNKYQG</sequence>
<dbReference type="SUPFAM" id="SSF51713">
    <property type="entry name" value="tRNA-guanine transglycosylase"/>
    <property type="match status" value="1"/>
</dbReference>
<dbReference type="NCBIfam" id="TIGR00449">
    <property type="entry name" value="tgt_general"/>
    <property type="match status" value="1"/>
</dbReference>
<organism evidence="6 7">
    <name type="scientific">Candidatus Adlerbacteria bacterium RIFOXYC1_FULL_48_26</name>
    <dbReference type="NCBI Taxonomy" id="1797247"/>
    <lineage>
        <taxon>Bacteria</taxon>
        <taxon>Candidatus Adleribacteriota</taxon>
    </lineage>
</organism>